<keyword evidence="3" id="KW-0032">Aminotransferase</keyword>
<evidence type="ECO:0000256" key="5">
    <source>
        <dbReference type="ARBA" id="ARBA00022898"/>
    </source>
</evidence>
<dbReference type="Pfam" id="PF00202">
    <property type="entry name" value="Aminotran_3"/>
    <property type="match status" value="1"/>
</dbReference>
<organism evidence="7 8">
    <name type="scientific">Smittium angustum</name>
    <dbReference type="NCBI Taxonomy" id="133377"/>
    <lineage>
        <taxon>Eukaryota</taxon>
        <taxon>Fungi</taxon>
        <taxon>Fungi incertae sedis</taxon>
        <taxon>Zoopagomycota</taxon>
        <taxon>Kickxellomycotina</taxon>
        <taxon>Harpellomycetes</taxon>
        <taxon>Harpellales</taxon>
        <taxon>Legeriomycetaceae</taxon>
        <taxon>Smittium</taxon>
    </lineage>
</organism>
<keyword evidence="5 6" id="KW-0663">Pyridoxal phosphate</keyword>
<dbReference type="GO" id="GO:0030170">
    <property type="term" value="F:pyridoxal phosphate binding"/>
    <property type="evidence" value="ECO:0007669"/>
    <property type="project" value="InterPro"/>
</dbReference>
<evidence type="ECO:0000256" key="4">
    <source>
        <dbReference type="ARBA" id="ARBA00022679"/>
    </source>
</evidence>
<accession>A0A2U1JCZ5</accession>
<dbReference type="InterPro" id="IPR005814">
    <property type="entry name" value="Aminotrans_3"/>
</dbReference>
<protein>
    <recommendedName>
        <fullName evidence="9">Acetylornithine transaminase</fullName>
    </recommendedName>
</protein>
<dbReference type="EMBL" id="MBFU01000040">
    <property type="protein sequence ID" value="PWA02976.1"/>
    <property type="molecule type" value="Genomic_DNA"/>
</dbReference>
<name>A0A2U1JCZ5_SMIAN</name>
<dbReference type="InterPro" id="IPR015421">
    <property type="entry name" value="PyrdxlP-dep_Trfase_major"/>
</dbReference>
<dbReference type="CDD" id="cd00610">
    <property type="entry name" value="OAT_like"/>
    <property type="match status" value="1"/>
</dbReference>
<dbReference type="GO" id="GO:0008483">
    <property type="term" value="F:transaminase activity"/>
    <property type="evidence" value="ECO:0007669"/>
    <property type="project" value="UniProtKB-KW"/>
</dbReference>
<evidence type="ECO:0008006" key="9">
    <source>
        <dbReference type="Google" id="ProtNLM"/>
    </source>
</evidence>
<evidence type="ECO:0000256" key="1">
    <source>
        <dbReference type="ARBA" id="ARBA00001933"/>
    </source>
</evidence>
<dbReference type="InterPro" id="IPR049704">
    <property type="entry name" value="Aminotrans_3_PPA_site"/>
</dbReference>
<evidence type="ECO:0000256" key="2">
    <source>
        <dbReference type="ARBA" id="ARBA00008954"/>
    </source>
</evidence>
<comment type="cofactor">
    <cofactor evidence="1">
        <name>pyridoxal 5'-phosphate</name>
        <dbReference type="ChEBI" id="CHEBI:597326"/>
    </cofactor>
</comment>
<dbReference type="PANTHER" id="PTHR11986">
    <property type="entry name" value="AMINOTRANSFERASE CLASS III"/>
    <property type="match status" value="1"/>
</dbReference>
<dbReference type="InterPro" id="IPR015422">
    <property type="entry name" value="PyrdxlP-dep_Trfase_small"/>
</dbReference>
<dbReference type="Gene3D" id="3.40.640.10">
    <property type="entry name" value="Type I PLP-dependent aspartate aminotransferase-like (Major domain)"/>
    <property type="match status" value="1"/>
</dbReference>
<dbReference type="SUPFAM" id="SSF53383">
    <property type="entry name" value="PLP-dependent transferases"/>
    <property type="match status" value="1"/>
</dbReference>
<dbReference type="AlphaFoldDB" id="A0A2U1JCZ5"/>
<dbReference type="Gene3D" id="3.90.1150.10">
    <property type="entry name" value="Aspartate Aminotransferase, domain 1"/>
    <property type="match status" value="1"/>
</dbReference>
<reference evidence="7 8" key="1">
    <citation type="journal article" date="2018" name="MBio">
        <title>Comparative Genomics Reveals the Core Gene Toolbox for the Fungus-Insect Symbiosis.</title>
        <authorList>
            <person name="Wang Y."/>
            <person name="Stata M."/>
            <person name="Wang W."/>
            <person name="Stajich J.E."/>
            <person name="White M.M."/>
            <person name="Moncalvo J.M."/>
        </authorList>
    </citation>
    <scope>NUCLEOTIDE SEQUENCE [LARGE SCALE GENOMIC DNA]</scope>
    <source>
        <strain evidence="7 8">AUS-126-30</strain>
    </source>
</reference>
<dbReference type="InterPro" id="IPR050103">
    <property type="entry name" value="Class-III_PLP-dep_AT"/>
</dbReference>
<keyword evidence="8" id="KW-1185">Reference proteome</keyword>
<evidence type="ECO:0000313" key="8">
    <source>
        <dbReference type="Proteomes" id="UP000245591"/>
    </source>
</evidence>
<dbReference type="GO" id="GO:0005759">
    <property type="term" value="C:mitochondrial matrix"/>
    <property type="evidence" value="ECO:0007669"/>
    <property type="project" value="TreeGrafter"/>
</dbReference>
<gene>
    <name evidence="7" type="ORF">BB558_000883</name>
</gene>
<evidence type="ECO:0000313" key="7">
    <source>
        <dbReference type="EMBL" id="PWA02976.1"/>
    </source>
</evidence>
<evidence type="ECO:0000256" key="6">
    <source>
        <dbReference type="RuleBase" id="RU003560"/>
    </source>
</evidence>
<dbReference type="Proteomes" id="UP000245591">
    <property type="component" value="Unassembled WGS sequence"/>
</dbReference>
<sequence length="450" mass="49077">MKSILSLRNQKLLKPFSVNRLSQFHSFTKNSFPNTVYNSATNSNSSTLAQSSVDTQLDVETKINTFSKYIINTYSRPDIIISKGEGCFLSDSSEESGDLAKLLVENTIQAYPQGNVGLYASENGKPSPRVFFTNSGTEANEGALKFARKYGKIIAKEGKLRLSKADMLVSDPNLKSNIHCFTGGFHGRSMGALSVTPNPKYQNPYTPLIPGVTCSLYNNINELNTFVDERTCGVIVEPIQGEGGVNIGNIEFLKALRKRCTEVGAVLIYDEIQCGLARTGKIWAHHHYPPECSPDIITCAKPLGNGFPIGAIIASEQVSQKISVGDHGTTFGGNPLGCAIGKHVFSRISQPEFLDSVTDKGVYLKETLQKLAEPYLGNQIVEVRGKGMIYGIQFANAPSNIVELARNNGLLLVEAGKNTIRIIPPLVITKKEIDLGIDILKDVLKTVFQK</sequence>
<comment type="caution">
    <text evidence="7">The sequence shown here is derived from an EMBL/GenBank/DDBJ whole genome shotgun (WGS) entry which is preliminary data.</text>
</comment>
<dbReference type="GO" id="GO:0042802">
    <property type="term" value="F:identical protein binding"/>
    <property type="evidence" value="ECO:0007669"/>
    <property type="project" value="TreeGrafter"/>
</dbReference>
<dbReference type="FunFam" id="3.40.640.10:FF:000004">
    <property type="entry name" value="Acetylornithine aminotransferase"/>
    <property type="match status" value="1"/>
</dbReference>
<comment type="similarity">
    <text evidence="2 6">Belongs to the class-III pyridoxal-phosphate-dependent aminotransferase family.</text>
</comment>
<dbReference type="PROSITE" id="PS00600">
    <property type="entry name" value="AA_TRANSFER_CLASS_3"/>
    <property type="match status" value="1"/>
</dbReference>
<dbReference type="InterPro" id="IPR015424">
    <property type="entry name" value="PyrdxlP-dep_Trfase"/>
</dbReference>
<dbReference type="PANTHER" id="PTHR11986:SF79">
    <property type="entry name" value="ACETYLORNITHINE AMINOTRANSFERASE, MITOCHONDRIAL"/>
    <property type="match status" value="1"/>
</dbReference>
<keyword evidence="4" id="KW-0808">Transferase</keyword>
<evidence type="ECO:0000256" key="3">
    <source>
        <dbReference type="ARBA" id="ARBA00022576"/>
    </source>
</evidence>
<proteinExistence type="inferred from homology"/>